<comment type="subcellular location">
    <subcellularLocation>
        <location evidence="1">Cell membrane</location>
        <topology evidence="1">Multi-pass membrane protein</topology>
    </subcellularLocation>
</comment>
<evidence type="ECO:0000256" key="4">
    <source>
        <dbReference type="ARBA" id="ARBA00022692"/>
    </source>
</evidence>
<name>A0AAW1JXX3_POPJA</name>
<feature type="transmembrane region" description="Helical" evidence="10">
    <location>
        <begin position="169"/>
        <end position="195"/>
    </location>
</feature>
<dbReference type="InterPro" id="IPR004117">
    <property type="entry name" value="7tm6_olfct_rcpt"/>
</dbReference>
<proteinExistence type="predicted"/>
<dbReference type="Pfam" id="PF02949">
    <property type="entry name" value="7tm_6"/>
    <property type="match status" value="1"/>
</dbReference>
<evidence type="ECO:0000256" key="10">
    <source>
        <dbReference type="SAM" id="Phobius"/>
    </source>
</evidence>
<keyword evidence="12" id="KW-1185">Reference proteome</keyword>
<keyword evidence="6 10" id="KW-1133">Transmembrane helix</keyword>
<evidence type="ECO:0000256" key="5">
    <source>
        <dbReference type="ARBA" id="ARBA00022725"/>
    </source>
</evidence>
<evidence type="ECO:0000256" key="7">
    <source>
        <dbReference type="ARBA" id="ARBA00023136"/>
    </source>
</evidence>
<feature type="transmembrane region" description="Helical" evidence="10">
    <location>
        <begin position="125"/>
        <end position="148"/>
    </location>
</feature>
<dbReference type="AlphaFoldDB" id="A0AAW1JXX3"/>
<dbReference type="PANTHER" id="PTHR21137:SF35">
    <property type="entry name" value="ODORANT RECEPTOR 19A-RELATED"/>
    <property type="match status" value="1"/>
</dbReference>
<accession>A0AAW1JXX3</accession>
<keyword evidence="5" id="KW-0552">Olfaction</keyword>
<evidence type="ECO:0000313" key="12">
    <source>
        <dbReference type="Proteomes" id="UP001458880"/>
    </source>
</evidence>
<keyword evidence="4 10" id="KW-0812">Transmembrane</keyword>
<keyword evidence="9" id="KW-0807">Transducer</keyword>
<evidence type="ECO:0000256" key="6">
    <source>
        <dbReference type="ARBA" id="ARBA00022989"/>
    </source>
</evidence>
<gene>
    <name evidence="11" type="ORF">QE152_g26695</name>
</gene>
<protein>
    <submittedName>
        <fullName evidence="11">7tm Odorant receptor</fullName>
    </submittedName>
</protein>
<dbReference type="EMBL" id="JASPKY010000312">
    <property type="protein sequence ID" value="KAK9709301.1"/>
    <property type="molecule type" value="Genomic_DNA"/>
</dbReference>
<feature type="transmembrane region" description="Helical" evidence="10">
    <location>
        <begin position="64"/>
        <end position="88"/>
    </location>
</feature>
<evidence type="ECO:0000256" key="9">
    <source>
        <dbReference type="ARBA" id="ARBA00023224"/>
    </source>
</evidence>
<keyword evidence="2" id="KW-1003">Cell membrane</keyword>
<keyword evidence="7 10" id="KW-0472">Membrane</keyword>
<dbReference type="Proteomes" id="UP001458880">
    <property type="component" value="Unassembled WGS sequence"/>
</dbReference>
<sequence>MTKIPCTNTLSPIRWFLLKEGLFPTSNSNNLSLLKLLVNFIFYSIIFSILVADLIKTIKARNTVMFNTMTCVVIPVANLAAKIMAIWWNKESFLSLVNDLDSIAFNNHSQTQNQYIQIVNKLAKIFLKILVGVVAIYIVVTGILPFLIDTTMMIPPPVDMGQFTLFYKIIHIIMVLYLGSASICHDLLFMTLLGLCIAQQNILEQKLLNIHEEAVKISTETGFSNRFTEKQILKQCVVLHETINRERDNGGPLMPLSAVRERASKALSVSIAAVK</sequence>
<feature type="transmembrane region" description="Helical" evidence="10">
    <location>
        <begin position="33"/>
        <end position="52"/>
    </location>
</feature>
<keyword evidence="3" id="KW-0716">Sensory transduction</keyword>
<dbReference type="GO" id="GO:0005549">
    <property type="term" value="F:odorant binding"/>
    <property type="evidence" value="ECO:0007669"/>
    <property type="project" value="InterPro"/>
</dbReference>
<organism evidence="11 12">
    <name type="scientific">Popillia japonica</name>
    <name type="common">Japanese beetle</name>
    <dbReference type="NCBI Taxonomy" id="7064"/>
    <lineage>
        <taxon>Eukaryota</taxon>
        <taxon>Metazoa</taxon>
        <taxon>Ecdysozoa</taxon>
        <taxon>Arthropoda</taxon>
        <taxon>Hexapoda</taxon>
        <taxon>Insecta</taxon>
        <taxon>Pterygota</taxon>
        <taxon>Neoptera</taxon>
        <taxon>Endopterygota</taxon>
        <taxon>Coleoptera</taxon>
        <taxon>Polyphaga</taxon>
        <taxon>Scarabaeiformia</taxon>
        <taxon>Scarabaeidae</taxon>
        <taxon>Rutelinae</taxon>
        <taxon>Popillia</taxon>
    </lineage>
</organism>
<evidence type="ECO:0000256" key="3">
    <source>
        <dbReference type="ARBA" id="ARBA00022606"/>
    </source>
</evidence>
<comment type="caution">
    <text evidence="11">The sequence shown here is derived from an EMBL/GenBank/DDBJ whole genome shotgun (WGS) entry which is preliminary data.</text>
</comment>
<dbReference type="GO" id="GO:0007165">
    <property type="term" value="P:signal transduction"/>
    <property type="evidence" value="ECO:0007669"/>
    <property type="project" value="UniProtKB-KW"/>
</dbReference>
<reference evidence="11 12" key="1">
    <citation type="journal article" date="2024" name="BMC Genomics">
        <title>De novo assembly and annotation of Popillia japonica's genome with initial clues to its potential as an invasive pest.</title>
        <authorList>
            <person name="Cucini C."/>
            <person name="Boschi S."/>
            <person name="Funari R."/>
            <person name="Cardaioli E."/>
            <person name="Iannotti N."/>
            <person name="Marturano G."/>
            <person name="Paoli F."/>
            <person name="Bruttini M."/>
            <person name="Carapelli A."/>
            <person name="Frati F."/>
            <person name="Nardi F."/>
        </authorList>
    </citation>
    <scope>NUCLEOTIDE SEQUENCE [LARGE SCALE GENOMIC DNA]</scope>
    <source>
        <strain evidence="11">DMR45628</strain>
    </source>
</reference>
<evidence type="ECO:0000256" key="1">
    <source>
        <dbReference type="ARBA" id="ARBA00004651"/>
    </source>
</evidence>
<evidence type="ECO:0000256" key="2">
    <source>
        <dbReference type="ARBA" id="ARBA00022475"/>
    </source>
</evidence>
<dbReference type="GO" id="GO:0004984">
    <property type="term" value="F:olfactory receptor activity"/>
    <property type="evidence" value="ECO:0007669"/>
    <property type="project" value="InterPro"/>
</dbReference>
<dbReference type="PANTHER" id="PTHR21137">
    <property type="entry name" value="ODORANT RECEPTOR"/>
    <property type="match status" value="1"/>
</dbReference>
<keyword evidence="8 11" id="KW-0675">Receptor</keyword>
<evidence type="ECO:0000313" key="11">
    <source>
        <dbReference type="EMBL" id="KAK9709301.1"/>
    </source>
</evidence>
<evidence type="ECO:0000256" key="8">
    <source>
        <dbReference type="ARBA" id="ARBA00023170"/>
    </source>
</evidence>
<dbReference type="GO" id="GO:0005886">
    <property type="term" value="C:plasma membrane"/>
    <property type="evidence" value="ECO:0007669"/>
    <property type="project" value="UniProtKB-SubCell"/>
</dbReference>